<sequence length="70" mass="8215">MGRVILMMNVTLDGCCDHTQMIESNEELYQYTVDLMDQSDGMVPLTRYARLKWLVSGVERKYLGRNLRKK</sequence>
<proteinExistence type="predicted"/>
<organism evidence="1 2">
    <name type="scientific">Cohnella silvisoli</name>
    <dbReference type="NCBI Taxonomy" id="2873699"/>
    <lineage>
        <taxon>Bacteria</taxon>
        <taxon>Bacillati</taxon>
        <taxon>Bacillota</taxon>
        <taxon>Bacilli</taxon>
        <taxon>Bacillales</taxon>
        <taxon>Paenibacillaceae</taxon>
        <taxon>Cohnella</taxon>
    </lineage>
</organism>
<comment type="caution">
    <text evidence="1">The sequence shown here is derived from an EMBL/GenBank/DDBJ whole genome shotgun (WGS) entry which is preliminary data.</text>
</comment>
<keyword evidence="2" id="KW-1185">Reference proteome</keyword>
<evidence type="ECO:0000313" key="1">
    <source>
        <dbReference type="EMBL" id="MEQ4484896.1"/>
    </source>
</evidence>
<evidence type="ECO:0000313" key="2">
    <source>
        <dbReference type="Proteomes" id="UP001493487"/>
    </source>
</evidence>
<dbReference type="EMBL" id="JASKHM010000013">
    <property type="protein sequence ID" value="MEQ4484896.1"/>
    <property type="molecule type" value="Genomic_DNA"/>
</dbReference>
<accession>A0ABV1KXW7</accession>
<evidence type="ECO:0008006" key="3">
    <source>
        <dbReference type="Google" id="ProtNLM"/>
    </source>
</evidence>
<name>A0ABV1KXW7_9BACL</name>
<reference evidence="1 2" key="1">
    <citation type="journal article" date="2023" name="Genome Announc.">
        <title>Pan-Genome Analyses of the Genus Cohnella and Proposal of the Novel Species Cohnella silvisoli sp. nov., Isolated from Forest Soil.</title>
        <authorList>
            <person name="Wang C."/>
            <person name="Mao L."/>
            <person name="Bao G."/>
            <person name="Zhu H."/>
        </authorList>
    </citation>
    <scope>NUCLEOTIDE SEQUENCE [LARGE SCALE GENOMIC DNA]</scope>
    <source>
        <strain evidence="1 2">NL03-T5-1</strain>
    </source>
</reference>
<gene>
    <name evidence="1" type="ORF">QJS35_21140</name>
</gene>
<dbReference type="Proteomes" id="UP001493487">
    <property type="component" value="Unassembled WGS sequence"/>
</dbReference>
<protein>
    <recommendedName>
        <fullName evidence="3">Deaminase</fullName>
    </recommendedName>
</protein>
<dbReference type="RefSeq" id="WP_232184903.1">
    <property type="nucleotide sequence ID" value="NZ_JAIOAP010000003.1"/>
</dbReference>